<dbReference type="AlphaFoldDB" id="A0A8T2MNF0"/>
<dbReference type="InterPro" id="IPR013783">
    <property type="entry name" value="Ig-like_fold"/>
</dbReference>
<dbReference type="Pfam" id="PF07686">
    <property type="entry name" value="V-set"/>
    <property type="match status" value="2"/>
</dbReference>
<dbReference type="InterPro" id="IPR013106">
    <property type="entry name" value="Ig_V-set"/>
</dbReference>
<keyword evidence="3 5" id="KW-0472">Membrane</keyword>
<organism evidence="8 9">
    <name type="scientific">Albula glossodonta</name>
    <name type="common">roundjaw bonefish</name>
    <dbReference type="NCBI Taxonomy" id="121402"/>
    <lineage>
        <taxon>Eukaryota</taxon>
        <taxon>Metazoa</taxon>
        <taxon>Chordata</taxon>
        <taxon>Craniata</taxon>
        <taxon>Vertebrata</taxon>
        <taxon>Euteleostomi</taxon>
        <taxon>Actinopterygii</taxon>
        <taxon>Neopterygii</taxon>
        <taxon>Teleostei</taxon>
        <taxon>Albuliformes</taxon>
        <taxon>Albulidae</taxon>
        <taxon>Albula</taxon>
    </lineage>
</organism>
<feature type="signal peptide" evidence="6">
    <location>
        <begin position="1"/>
        <end position="18"/>
    </location>
</feature>
<feature type="domain" description="Ig-like" evidence="7">
    <location>
        <begin position="13"/>
        <end position="125"/>
    </location>
</feature>
<protein>
    <recommendedName>
        <fullName evidence="7">Ig-like domain-containing protein</fullName>
    </recommendedName>
</protein>
<feature type="region of interest" description="Disordered" evidence="4">
    <location>
        <begin position="241"/>
        <end position="266"/>
    </location>
</feature>
<dbReference type="OrthoDB" id="8865476at2759"/>
<evidence type="ECO:0000313" key="9">
    <source>
        <dbReference type="Proteomes" id="UP000824540"/>
    </source>
</evidence>
<accession>A0A8T2MNF0</accession>
<dbReference type="InterPro" id="IPR036179">
    <property type="entry name" value="Ig-like_dom_sf"/>
</dbReference>
<feature type="domain" description="Ig-like" evidence="7">
    <location>
        <begin position="139"/>
        <end position="234"/>
    </location>
</feature>
<feature type="chain" id="PRO_5035831515" description="Ig-like domain-containing protein" evidence="6">
    <location>
        <begin position="19"/>
        <end position="349"/>
    </location>
</feature>
<comment type="subcellular location">
    <subcellularLocation>
        <location evidence="1">Membrane</location>
    </subcellularLocation>
</comment>
<comment type="caution">
    <text evidence="8">The sequence shown here is derived from an EMBL/GenBank/DDBJ whole genome shotgun (WGS) entry which is preliminary data.</text>
</comment>
<gene>
    <name evidence="8" type="ORF">JZ751_028520</name>
</gene>
<evidence type="ECO:0000256" key="5">
    <source>
        <dbReference type="SAM" id="Phobius"/>
    </source>
</evidence>
<keyword evidence="9" id="KW-1185">Reference proteome</keyword>
<keyword evidence="5" id="KW-1133">Transmembrane helix</keyword>
<dbReference type="GO" id="GO:0004888">
    <property type="term" value="F:transmembrane signaling receptor activity"/>
    <property type="evidence" value="ECO:0007669"/>
    <property type="project" value="TreeGrafter"/>
</dbReference>
<dbReference type="SMART" id="SM00409">
    <property type="entry name" value="IG"/>
    <property type="match status" value="2"/>
</dbReference>
<dbReference type="Proteomes" id="UP000824540">
    <property type="component" value="Unassembled WGS sequence"/>
</dbReference>
<evidence type="ECO:0000256" key="3">
    <source>
        <dbReference type="ARBA" id="ARBA00023136"/>
    </source>
</evidence>
<dbReference type="CDD" id="cd05716">
    <property type="entry name" value="IgV_pIgR_like"/>
    <property type="match status" value="2"/>
</dbReference>
<keyword evidence="2 5" id="KW-0812">Transmembrane</keyword>
<dbReference type="PANTHER" id="PTHR11860:SF87">
    <property type="entry name" value="CMRF35-LIKE MOLECULE 8"/>
    <property type="match status" value="1"/>
</dbReference>
<evidence type="ECO:0000259" key="7">
    <source>
        <dbReference type="PROSITE" id="PS50835"/>
    </source>
</evidence>
<dbReference type="PROSITE" id="PS50835">
    <property type="entry name" value="IG_LIKE"/>
    <property type="match status" value="2"/>
</dbReference>
<evidence type="ECO:0000256" key="1">
    <source>
        <dbReference type="ARBA" id="ARBA00004370"/>
    </source>
</evidence>
<proteinExistence type="predicted"/>
<dbReference type="Gene3D" id="2.60.40.10">
    <property type="entry name" value="Immunoglobulins"/>
    <property type="match status" value="2"/>
</dbReference>
<dbReference type="InterPro" id="IPR007110">
    <property type="entry name" value="Ig-like_dom"/>
</dbReference>
<dbReference type="SUPFAM" id="SSF48726">
    <property type="entry name" value="Immunoglobulin"/>
    <property type="match status" value="2"/>
</dbReference>
<reference evidence="8" key="1">
    <citation type="thesis" date="2021" institute="BYU ScholarsArchive" country="Provo, UT, USA">
        <title>Applications of and Algorithms for Genome Assembly and Genomic Analyses with an Emphasis on Marine Teleosts.</title>
        <authorList>
            <person name="Pickett B.D."/>
        </authorList>
    </citation>
    <scope>NUCLEOTIDE SEQUENCE</scope>
    <source>
        <strain evidence="8">HI-2016</strain>
    </source>
</reference>
<dbReference type="PANTHER" id="PTHR11860">
    <property type="entry name" value="POLYMERIC-IMMUNOGLOBULIN RECEPTOR"/>
    <property type="match status" value="1"/>
</dbReference>
<evidence type="ECO:0000256" key="6">
    <source>
        <dbReference type="SAM" id="SignalP"/>
    </source>
</evidence>
<dbReference type="InterPro" id="IPR050671">
    <property type="entry name" value="CD300_family_receptors"/>
</dbReference>
<name>A0A8T2MNF0_9TELE</name>
<dbReference type="InterPro" id="IPR003599">
    <property type="entry name" value="Ig_sub"/>
</dbReference>
<sequence>MASHLLILIALLPAGTLGDVSTVKDLAVLEGRSVTIPCHYEPQYSRNVKYWCRGSMHSFCSNLARTDTAPATDSKVSITDHPAQQVFTVTMSDLQEGDSDRYWCGVEVGNMWRADDVASVYITVTHGMAVVSSMVSGEEGGSVTVQCLYGSKHRKSVKSWCRSGDWGSCVVADSNGSADRSRVQLSDDGVGELTVTVQRLESGDAGWYWCTAGQQQVSVHITVTPPSATQRTVTTSLPLMTSLPEEPPVLRTSAPPTRDVQKDSEGPNSLGHVFEIPILICMSVLLLAIVVMVPWKMWSHCQKRRKRLDITDETEQALTLSRPCSDSKSDQTKAAVIFFNSSPQQVQMF</sequence>
<evidence type="ECO:0000313" key="8">
    <source>
        <dbReference type="EMBL" id="KAG9329949.1"/>
    </source>
</evidence>
<dbReference type="GO" id="GO:0005886">
    <property type="term" value="C:plasma membrane"/>
    <property type="evidence" value="ECO:0007669"/>
    <property type="project" value="TreeGrafter"/>
</dbReference>
<keyword evidence="6" id="KW-0732">Signal</keyword>
<evidence type="ECO:0000256" key="2">
    <source>
        <dbReference type="ARBA" id="ARBA00022692"/>
    </source>
</evidence>
<evidence type="ECO:0000256" key="4">
    <source>
        <dbReference type="SAM" id="MobiDB-lite"/>
    </source>
</evidence>
<dbReference type="EMBL" id="JAFBMS010000836">
    <property type="protein sequence ID" value="KAG9329949.1"/>
    <property type="molecule type" value="Genomic_DNA"/>
</dbReference>
<feature type="transmembrane region" description="Helical" evidence="5">
    <location>
        <begin position="276"/>
        <end position="298"/>
    </location>
</feature>